<dbReference type="GO" id="GO:0015297">
    <property type="term" value="F:antiporter activity"/>
    <property type="evidence" value="ECO:0007669"/>
    <property type="project" value="InterPro"/>
</dbReference>
<feature type="transmembrane region" description="Helical" evidence="2">
    <location>
        <begin position="177"/>
        <end position="197"/>
    </location>
</feature>
<reference evidence="3" key="1">
    <citation type="submission" date="2022-07" db="EMBL/GenBank/DDBJ databases">
        <title>Genome Sequence of Physisporinus lineatus.</title>
        <authorList>
            <person name="Buettner E."/>
        </authorList>
    </citation>
    <scope>NUCLEOTIDE SEQUENCE</scope>
    <source>
        <strain evidence="3">VT162</strain>
    </source>
</reference>
<sequence length="348" mass="37367">MSHKPTSKTSSQAAEGLTEGTPALDDLRVEIPSLSERSPLLAQAQEARGLAQSVASNPQGFVAKYAERVLRWALGPIIDRLPPVSEEVDESHDKHILEGLFLEICILIKYSIPSILAYIQEQSVVLAPIISAGHLSTIPLAATAIATIIANMTAYSIIGGLSSALDTVLDPKSSHAHFAGFWCILTGGILFNVLPPVNTFWGSVEGILLKLGQDTEVARLTSVNLHLTYLGIPAFALNEVLKRFMVAEGLSSTHTKFMSLAATVNGFLNYILVHGPSFLSLGFAGAPIATAFSYNMVAALCSMYIFFRPRKHREIKGLPVILRPSLFEGFKTLLFLGLGGVGEPSDSP</sequence>
<accession>A0AAD5V0T4</accession>
<feature type="transmembrane region" description="Helical" evidence="2">
    <location>
        <begin position="257"/>
        <end position="275"/>
    </location>
</feature>
<dbReference type="Pfam" id="PF01554">
    <property type="entry name" value="MatE"/>
    <property type="match status" value="1"/>
</dbReference>
<dbReference type="PANTHER" id="PTHR11206">
    <property type="entry name" value="MULTIDRUG RESISTANCE PROTEIN"/>
    <property type="match status" value="1"/>
</dbReference>
<feature type="transmembrane region" description="Helical" evidence="2">
    <location>
        <begin position="281"/>
        <end position="307"/>
    </location>
</feature>
<dbReference type="InterPro" id="IPR002528">
    <property type="entry name" value="MATE_fam"/>
</dbReference>
<keyword evidence="2" id="KW-0472">Membrane</keyword>
<feature type="transmembrane region" description="Helical" evidence="2">
    <location>
        <begin position="217"/>
        <end position="237"/>
    </location>
</feature>
<evidence type="ECO:0000313" key="3">
    <source>
        <dbReference type="EMBL" id="KAJ3483157.1"/>
    </source>
</evidence>
<dbReference type="GO" id="GO:0016020">
    <property type="term" value="C:membrane"/>
    <property type="evidence" value="ECO:0007669"/>
    <property type="project" value="InterPro"/>
</dbReference>
<keyword evidence="2" id="KW-1133">Transmembrane helix</keyword>
<dbReference type="AlphaFoldDB" id="A0AAD5V0T4"/>
<organism evidence="3 4">
    <name type="scientific">Meripilus lineatus</name>
    <dbReference type="NCBI Taxonomy" id="2056292"/>
    <lineage>
        <taxon>Eukaryota</taxon>
        <taxon>Fungi</taxon>
        <taxon>Dikarya</taxon>
        <taxon>Basidiomycota</taxon>
        <taxon>Agaricomycotina</taxon>
        <taxon>Agaricomycetes</taxon>
        <taxon>Polyporales</taxon>
        <taxon>Meripilaceae</taxon>
        <taxon>Meripilus</taxon>
    </lineage>
</organism>
<dbReference type="EMBL" id="JANAWD010000239">
    <property type="protein sequence ID" value="KAJ3483157.1"/>
    <property type="molecule type" value="Genomic_DNA"/>
</dbReference>
<evidence type="ECO:0000256" key="1">
    <source>
        <dbReference type="ARBA" id="ARBA00010199"/>
    </source>
</evidence>
<name>A0AAD5V0T4_9APHY</name>
<evidence type="ECO:0000256" key="2">
    <source>
        <dbReference type="SAM" id="Phobius"/>
    </source>
</evidence>
<comment type="similarity">
    <text evidence="1">Belongs to the multi antimicrobial extrusion (MATE) (TC 2.A.66.1) family.</text>
</comment>
<keyword evidence="2" id="KW-0812">Transmembrane</keyword>
<proteinExistence type="inferred from homology"/>
<gene>
    <name evidence="3" type="ORF">NLI96_g6500</name>
</gene>
<protein>
    <submittedName>
        <fullName evidence="3">Uncharacterized protein</fullName>
    </submittedName>
</protein>
<evidence type="ECO:0000313" key="4">
    <source>
        <dbReference type="Proteomes" id="UP001212997"/>
    </source>
</evidence>
<dbReference type="Proteomes" id="UP001212997">
    <property type="component" value="Unassembled WGS sequence"/>
</dbReference>
<dbReference type="GO" id="GO:0042910">
    <property type="term" value="F:xenobiotic transmembrane transporter activity"/>
    <property type="evidence" value="ECO:0007669"/>
    <property type="project" value="InterPro"/>
</dbReference>
<keyword evidence="4" id="KW-1185">Reference proteome</keyword>
<feature type="transmembrane region" description="Helical" evidence="2">
    <location>
        <begin position="140"/>
        <end position="165"/>
    </location>
</feature>
<comment type="caution">
    <text evidence="3">The sequence shown here is derived from an EMBL/GenBank/DDBJ whole genome shotgun (WGS) entry which is preliminary data.</text>
</comment>